<accession>A0A336MW79</accession>
<keyword evidence="2" id="KW-0677">Repeat</keyword>
<keyword evidence="3" id="KW-0072">Autophagy</keyword>
<evidence type="ECO:0000313" key="6">
    <source>
        <dbReference type="EMBL" id="SSX34496.1"/>
    </source>
</evidence>
<dbReference type="PANTHER" id="PTHR11227">
    <property type="entry name" value="WD-REPEAT PROTEIN INTERACTING WITH PHOSPHOINOSIDES WIPI -RELATED"/>
    <property type="match status" value="1"/>
</dbReference>
<dbReference type="Pfam" id="PF21032">
    <property type="entry name" value="PROPPIN"/>
    <property type="match status" value="1"/>
</dbReference>
<evidence type="ECO:0000256" key="3">
    <source>
        <dbReference type="ARBA" id="ARBA00023006"/>
    </source>
</evidence>
<dbReference type="InterPro" id="IPR036322">
    <property type="entry name" value="WD40_repeat_dom_sf"/>
</dbReference>
<dbReference type="InterPro" id="IPR015943">
    <property type="entry name" value="WD40/YVTN_repeat-like_dom_sf"/>
</dbReference>
<dbReference type="Gene3D" id="2.130.10.10">
    <property type="entry name" value="YVTN repeat-like/Quinoprotein amine dehydrogenase"/>
    <property type="match status" value="1"/>
</dbReference>
<protein>
    <submittedName>
        <fullName evidence="6">CSON008088 protein</fullName>
    </submittedName>
</protein>
<dbReference type="VEuPathDB" id="VectorBase:CSON008088"/>
<evidence type="ECO:0000256" key="1">
    <source>
        <dbReference type="ARBA" id="ARBA00022574"/>
    </source>
</evidence>
<dbReference type="GO" id="GO:0006914">
    <property type="term" value="P:autophagy"/>
    <property type="evidence" value="ECO:0007669"/>
    <property type="project" value="UniProtKB-KW"/>
</dbReference>
<name>A0A336MW79_CULSO</name>
<organism evidence="6">
    <name type="scientific">Culicoides sonorensis</name>
    <name type="common">Biting midge</name>
    <dbReference type="NCBI Taxonomy" id="179676"/>
    <lineage>
        <taxon>Eukaryota</taxon>
        <taxon>Metazoa</taxon>
        <taxon>Ecdysozoa</taxon>
        <taxon>Arthropoda</taxon>
        <taxon>Hexapoda</taxon>
        <taxon>Insecta</taxon>
        <taxon>Pterygota</taxon>
        <taxon>Neoptera</taxon>
        <taxon>Endopterygota</taxon>
        <taxon>Diptera</taxon>
        <taxon>Nematocera</taxon>
        <taxon>Chironomoidea</taxon>
        <taxon>Ceratopogonidae</taxon>
        <taxon>Ceratopogoninae</taxon>
        <taxon>Culicoides</taxon>
        <taxon>Monoculicoides</taxon>
    </lineage>
</organism>
<dbReference type="GO" id="GO:0005737">
    <property type="term" value="C:cytoplasm"/>
    <property type="evidence" value="ECO:0007669"/>
    <property type="project" value="UniProtKB-ARBA"/>
</dbReference>
<dbReference type="AlphaFoldDB" id="A0A336MW79"/>
<evidence type="ECO:0000256" key="4">
    <source>
        <dbReference type="ARBA" id="ARBA00025740"/>
    </source>
</evidence>
<dbReference type="SUPFAM" id="SSF50978">
    <property type="entry name" value="WD40 repeat-like"/>
    <property type="match status" value="1"/>
</dbReference>
<sequence>MRLLHSIKNLPENPLGLCTLSMNSHLAYPVAESCGELQVYDAGNLSTRVKIAAHASPLSAMSFSFNGMLLATASQKGTVIRVFCTKNGQNLHEFRRGVKRYVTIASLTFSNCANYICVSSNTETVHVFKLDSKVLEEVERIAALKNNNDEDGEIENGSGFSITGLISSAASYLIPTNVLVQDRAFANVQLKEAGLKHQVVISKLDKELRLMVACEDGFLYMYDFDDVKGGDCKLVKVHDLRGNLHGVIEVDNCGNDLDVPMEQSVAVHKMTTSIAPATFAGVLKGRPKDRMSVDSDKCRDLIDAVQIPIKSTIPLYDDAQFPPVAVVAAE</sequence>
<comment type="similarity">
    <text evidence="4">Belongs to the WD repeat PROPPIN family.</text>
</comment>
<gene>
    <name evidence="6" type="primary">CSON008088</name>
</gene>
<proteinExistence type="inferred from homology"/>
<keyword evidence="1" id="KW-0853">WD repeat</keyword>
<dbReference type="SMART" id="SM00320">
    <property type="entry name" value="WD40"/>
    <property type="match status" value="2"/>
</dbReference>
<dbReference type="EMBL" id="UFQT01003058">
    <property type="protein sequence ID" value="SSX34496.1"/>
    <property type="molecule type" value="Genomic_DNA"/>
</dbReference>
<evidence type="ECO:0000256" key="2">
    <source>
        <dbReference type="ARBA" id="ARBA00022737"/>
    </source>
</evidence>
<reference evidence="6" key="2">
    <citation type="submission" date="2018-07" db="EMBL/GenBank/DDBJ databases">
        <authorList>
            <person name="Quirk P.G."/>
            <person name="Krulwich T.A."/>
        </authorList>
    </citation>
    <scope>NUCLEOTIDE SEQUENCE</scope>
</reference>
<reference evidence="5" key="1">
    <citation type="submission" date="2018-04" db="EMBL/GenBank/DDBJ databases">
        <authorList>
            <person name="Go L.Y."/>
            <person name="Mitchell J.A."/>
        </authorList>
    </citation>
    <scope>NUCLEOTIDE SEQUENCE</scope>
    <source>
        <tissue evidence="5">Whole organism</tissue>
    </source>
</reference>
<evidence type="ECO:0000313" key="5">
    <source>
        <dbReference type="EMBL" id="SSX15117.1"/>
    </source>
</evidence>
<dbReference type="InterPro" id="IPR001680">
    <property type="entry name" value="WD40_rpt"/>
</dbReference>
<dbReference type="InterPro" id="IPR048720">
    <property type="entry name" value="PROPPIN"/>
</dbReference>
<dbReference type="EMBL" id="UFQS01003058">
    <property type="protein sequence ID" value="SSX15117.1"/>
    <property type="molecule type" value="Genomic_DNA"/>
</dbReference>